<comment type="similarity">
    <text evidence="12">Belongs to the cytochrome b561 family.</text>
</comment>
<dbReference type="OrthoDB" id="8536275at2"/>
<sequence>MNTTTTRPSATWPVPDSPARYGTVSRCFHWGMALCFAVVFSAALVHYFAEKTALDAWLWPAHKPTGALLMGLVVLRAAWALLHARQRPPHVNLAAHLGHLALYALMIAVPAIGLLRQYGSGREFAPFGVHLMQARPDDKIEWMTQLGSLLHGELGWVLLAIVAGHIFMALWHRRSRHHDVLPRMTD</sequence>
<evidence type="ECO:0000259" key="14">
    <source>
        <dbReference type="Pfam" id="PF01292"/>
    </source>
</evidence>
<evidence type="ECO:0000256" key="9">
    <source>
        <dbReference type="ARBA" id="ARBA00022989"/>
    </source>
</evidence>
<dbReference type="GO" id="GO:0022904">
    <property type="term" value="P:respiratory electron transport chain"/>
    <property type="evidence" value="ECO:0007669"/>
    <property type="project" value="InterPro"/>
</dbReference>
<dbReference type="KEGG" id="rhy:RD110_05780"/>
<keyword evidence="4" id="KW-1003">Cell membrane</keyword>
<evidence type="ECO:0000256" key="11">
    <source>
        <dbReference type="ARBA" id="ARBA00023136"/>
    </source>
</evidence>
<keyword evidence="10" id="KW-0408">Iron</keyword>
<dbReference type="SUPFAM" id="SSF81342">
    <property type="entry name" value="Transmembrane di-heme cytochromes"/>
    <property type="match status" value="1"/>
</dbReference>
<dbReference type="GO" id="GO:0005886">
    <property type="term" value="C:plasma membrane"/>
    <property type="evidence" value="ECO:0007669"/>
    <property type="project" value="UniProtKB-SubCell"/>
</dbReference>
<dbReference type="GO" id="GO:0009055">
    <property type="term" value="F:electron transfer activity"/>
    <property type="evidence" value="ECO:0007669"/>
    <property type="project" value="InterPro"/>
</dbReference>
<dbReference type="InterPro" id="IPR011577">
    <property type="entry name" value="Cyt_b561_bac/Ni-Hgenase"/>
</dbReference>
<evidence type="ECO:0000256" key="3">
    <source>
        <dbReference type="ARBA" id="ARBA00022448"/>
    </source>
</evidence>
<keyword evidence="8" id="KW-0249">Electron transport</keyword>
<evidence type="ECO:0000256" key="4">
    <source>
        <dbReference type="ARBA" id="ARBA00022475"/>
    </source>
</evidence>
<keyword evidence="5" id="KW-0349">Heme</keyword>
<dbReference type="RefSeq" id="WP_076197540.1">
    <property type="nucleotide sequence ID" value="NZ_CP019236.1"/>
</dbReference>
<evidence type="ECO:0000256" key="10">
    <source>
        <dbReference type="ARBA" id="ARBA00023004"/>
    </source>
</evidence>
<evidence type="ECO:0000256" key="5">
    <source>
        <dbReference type="ARBA" id="ARBA00022617"/>
    </source>
</evidence>
<organism evidence="15 16">
    <name type="scientific">Rhodoferax koreensis</name>
    <dbReference type="NCBI Taxonomy" id="1842727"/>
    <lineage>
        <taxon>Bacteria</taxon>
        <taxon>Pseudomonadati</taxon>
        <taxon>Pseudomonadota</taxon>
        <taxon>Betaproteobacteria</taxon>
        <taxon>Burkholderiales</taxon>
        <taxon>Comamonadaceae</taxon>
        <taxon>Rhodoferax</taxon>
    </lineage>
</organism>
<protein>
    <submittedName>
        <fullName evidence="15">Cytochrome B</fullName>
    </submittedName>
</protein>
<evidence type="ECO:0000256" key="13">
    <source>
        <dbReference type="SAM" id="Phobius"/>
    </source>
</evidence>
<evidence type="ECO:0000256" key="7">
    <source>
        <dbReference type="ARBA" id="ARBA00022723"/>
    </source>
</evidence>
<evidence type="ECO:0000313" key="16">
    <source>
        <dbReference type="Proteomes" id="UP000186609"/>
    </source>
</evidence>
<dbReference type="EMBL" id="CP019236">
    <property type="protein sequence ID" value="APW36762.1"/>
    <property type="molecule type" value="Genomic_DNA"/>
</dbReference>
<keyword evidence="16" id="KW-1185">Reference proteome</keyword>
<name>A0A1P8JSM5_9BURK</name>
<evidence type="ECO:0000256" key="8">
    <source>
        <dbReference type="ARBA" id="ARBA00022982"/>
    </source>
</evidence>
<accession>A0A1P8JSM5</accession>
<dbReference type="GO" id="GO:0046872">
    <property type="term" value="F:metal ion binding"/>
    <property type="evidence" value="ECO:0007669"/>
    <property type="project" value="UniProtKB-KW"/>
</dbReference>
<dbReference type="Gene3D" id="1.20.950.20">
    <property type="entry name" value="Transmembrane di-heme cytochromes, Chain C"/>
    <property type="match status" value="1"/>
</dbReference>
<feature type="transmembrane region" description="Helical" evidence="13">
    <location>
        <begin position="27"/>
        <end position="49"/>
    </location>
</feature>
<evidence type="ECO:0000256" key="2">
    <source>
        <dbReference type="ARBA" id="ARBA00004651"/>
    </source>
</evidence>
<dbReference type="Pfam" id="PF01292">
    <property type="entry name" value="Ni_hydr_CYTB"/>
    <property type="match status" value="1"/>
</dbReference>
<evidence type="ECO:0000256" key="12">
    <source>
        <dbReference type="ARBA" id="ARBA00037975"/>
    </source>
</evidence>
<keyword evidence="6 13" id="KW-0812">Transmembrane</keyword>
<gene>
    <name evidence="15" type="ORF">RD110_05780</name>
</gene>
<dbReference type="PANTHER" id="PTHR30529">
    <property type="entry name" value="CYTOCHROME B561"/>
    <property type="match status" value="1"/>
</dbReference>
<feature type="domain" description="Cytochrome b561 bacterial/Ni-hydrogenase" evidence="14">
    <location>
        <begin position="20"/>
        <end position="185"/>
    </location>
</feature>
<comment type="subcellular location">
    <subcellularLocation>
        <location evidence="2">Cell membrane</location>
        <topology evidence="2">Multi-pass membrane protein</topology>
    </subcellularLocation>
</comment>
<dbReference type="InterPro" id="IPR016174">
    <property type="entry name" value="Di-haem_cyt_TM"/>
</dbReference>
<dbReference type="AlphaFoldDB" id="A0A1P8JSM5"/>
<reference evidence="15 16" key="1">
    <citation type="submission" date="2017-01" db="EMBL/GenBank/DDBJ databases">
        <authorList>
            <person name="Mah S.A."/>
            <person name="Swanson W.J."/>
            <person name="Moy G.W."/>
            <person name="Vacquier V.D."/>
        </authorList>
    </citation>
    <scope>NUCLEOTIDE SEQUENCE [LARGE SCALE GENOMIC DNA]</scope>
    <source>
        <strain evidence="15 16">DCY110</strain>
    </source>
</reference>
<evidence type="ECO:0000313" key="15">
    <source>
        <dbReference type="EMBL" id="APW36762.1"/>
    </source>
</evidence>
<feature type="transmembrane region" description="Helical" evidence="13">
    <location>
        <begin position="94"/>
        <end position="115"/>
    </location>
</feature>
<dbReference type="Proteomes" id="UP000186609">
    <property type="component" value="Chromosome"/>
</dbReference>
<dbReference type="GO" id="GO:0020037">
    <property type="term" value="F:heme binding"/>
    <property type="evidence" value="ECO:0007669"/>
    <property type="project" value="TreeGrafter"/>
</dbReference>
<dbReference type="PANTHER" id="PTHR30529:SF1">
    <property type="entry name" value="CYTOCHROME B561 HOMOLOG 2"/>
    <property type="match status" value="1"/>
</dbReference>
<keyword evidence="11 13" id="KW-0472">Membrane</keyword>
<dbReference type="STRING" id="1842727.RD110_05780"/>
<keyword evidence="7" id="KW-0479">Metal-binding</keyword>
<keyword evidence="9 13" id="KW-1133">Transmembrane helix</keyword>
<evidence type="ECO:0000256" key="1">
    <source>
        <dbReference type="ARBA" id="ARBA00001970"/>
    </source>
</evidence>
<dbReference type="InterPro" id="IPR052168">
    <property type="entry name" value="Cytochrome_b561_oxidase"/>
</dbReference>
<keyword evidence="3" id="KW-0813">Transport</keyword>
<feature type="transmembrane region" description="Helical" evidence="13">
    <location>
        <begin position="61"/>
        <end position="82"/>
    </location>
</feature>
<evidence type="ECO:0000256" key="6">
    <source>
        <dbReference type="ARBA" id="ARBA00022692"/>
    </source>
</evidence>
<proteinExistence type="inferred from homology"/>
<feature type="transmembrane region" description="Helical" evidence="13">
    <location>
        <begin position="154"/>
        <end position="171"/>
    </location>
</feature>
<comment type="cofactor">
    <cofactor evidence="1">
        <name>heme b</name>
        <dbReference type="ChEBI" id="CHEBI:60344"/>
    </cofactor>
</comment>